<evidence type="ECO:0000256" key="2">
    <source>
        <dbReference type="ARBA" id="ARBA00022475"/>
    </source>
</evidence>
<feature type="transmembrane region" description="Helical" evidence="6">
    <location>
        <begin position="113"/>
        <end position="131"/>
    </location>
</feature>
<dbReference type="InterPro" id="IPR037185">
    <property type="entry name" value="EmrE-like"/>
</dbReference>
<feature type="transmembrane region" description="Helical" evidence="6">
    <location>
        <begin position="87"/>
        <end position="107"/>
    </location>
</feature>
<dbReference type="InterPro" id="IPR000620">
    <property type="entry name" value="EamA_dom"/>
</dbReference>
<organism evidence="8">
    <name type="scientific">Serratia fonticola</name>
    <dbReference type="NCBI Taxonomy" id="47917"/>
    <lineage>
        <taxon>Bacteria</taxon>
        <taxon>Pseudomonadati</taxon>
        <taxon>Pseudomonadota</taxon>
        <taxon>Gammaproteobacteria</taxon>
        <taxon>Enterobacterales</taxon>
        <taxon>Yersiniaceae</taxon>
        <taxon>Serratia</taxon>
    </lineage>
</organism>
<evidence type="ECO:0000256" key="3">
    <source>
        <dbReference type="ARBA" id="ARBA00022692"/>
    </source>
</evidence>
<keyword evidence="3 6" id="KW-0812">Transmembrane</keyword>
<dbReference type="EMBL" id="CABEEZ010000158">
    <property type="protein sequence ID" value="VTR59374.1"/>
    <property type="molecule type" value="Genomic_DNA"/>
</dbReference>
<accession>A0A4U9WIY7</accession>
<keyword evidence="2" id="KW-1003">Cell membrane</keyword>
<evidence type="ECO:0000256" key="4">
    <source>
        <dbReference type="ARBA" id="ARBA00022989"/>
    </source>
</evidence>
<dbReference type="SUPFAM" id="SSF103481">
    <property type="entry name" value="Multidrug resistance efflux transporter EmrE"/>
    <property type="match status" value="1"/>
</dbReference>
<dbReference type="Pfam" id="PF00892">
    <property type="entry name" value="EamA"/>
    <property type="match status" value="1"/>
</dbReference>
<reference evidence="8" key="1">
    <citation type="submission" date="2019-05" db="EMBL/GenBank/DDBJ databases">
        <authorList>
            <consortium name="Pathogen Informatics"/>
        </authorList>
    </citation>
    <scope>NUCLEOTIDE SEQUENCE [LARGE SCALE GENOMIC DNA]</scope>
    <source>
        <strain evidence="8">NCTC12965</strain>
    </source>
</reference>
<dbReference type="GO" id="GO:0016020">
    <property type="term" value="C:membrane"/>
    <property type="evidence" value="ECO:0007669"/>
    <property type="project" value="InterPro"/>
</dbReference>
<evidence type="ECO:0000256" key="5">
    <source>
        <dbReference type="ARBA" id="ARBA00023136"/>
    </source>
</evidence>
<keyword evidence="5 6" id="KW-0472">Membrane</keyword>
<feature type="domain" description="EamA" evidence="7">
    <location>
        <begin position="2"/>
        <end position="129"/>
    </location>
</feature>
<protein>
    <submittedName>
        <fullName evidence="8">Carboxylate/amino acid/amine transporter</fullName>
    </submittedName>
</protein>
<evidence type="ECO:0000256" key="1">
    <source>
        <dbReference type="ARBA" id="ARBA00004651"/>
    </source>
</evidence>
<dbReference type="AlphaFoldDB" id="A0A4U9WIY7"/>
<name>A0A4U9WIY7_SERFO</name>
<gene>
    <name evidence="8" type="ORF">NCTC12965_08009</name>
</gene>
<evidence type="ECO:0000313" key="8">
    <source>
        <dbReference type="EMBL" id="VTR59374.1"/>
    </source>
</evidence>
<evidence type="ECO:0000259" key="7">
    <source>
        <dbReference type="Pfam" id="PF00892"/>
    </source>
</evidence>
<sequence>MGLLSGLCYGLFPILTNALGPLDSWVTVSFSLGLGTVFLAPLQGTYPVLTLPTDVSAWLLIAALILVPTVIADVLYVRAIAIGGPMLATVFALIEVPASVLYAWWWLAVPLVPAQWAGIFLFCLGLAGLALRRNQRPVPTTEPVIISPIQTEKHYE</sequence>
<keyword evidence="4 6" id="KW-1133">Transmembrane helix</keyword>
<comment type="subcellular location">
    <subcellularLocation>
        <location evidence="1">Cell membrane</location>
        <topology evidence="1">Multi-pass membrane protein</topology>
    </subcellularLocation>
</comment>
<feature type="transmembrane region" description="Helical" evidence="6">
    <location>
        <begin position="55"/>
        <end position="75"/>
    </location>
</feature>
<evidence type="ECO:0000256" key="6">
    <source>
        <dbReference type="SAM" id="Phobius"/>
    </source>
</evidence>
<proteinExistence type="predicted"/>